<dbReference type="RefSeq" id="WP_190725313.1">
    <property type="nucleotide sequence ID" value="NZ_CP061539.1"/>
</dbReference>
<evidence type="ECO:0000313" key="1">
    <source>
        <dbReference type="EMBL" id="QNV38717.1"/>
    </source>
</evidence>
<dbReference type="GeneID" id="96623705"/>
<dbReference type="KEGG" id="rter:IDM49_05610"/>
<organism evidence="1 2">
    <name type="scientific">Rothia terrae</name>
    <dbReference type="NCBI Taxonomy" id="396015"/>
    <lineage>
        <taxon>Bacteria</taxon>
        <taxon>Bacillati</taxon>
        <taxon>Actinomycetota</taxon>
        <taxon>Actinomycetes</taxon>
        <taxon>Micrococcales</taxon>
        <taxon>Micrococcaceae</taxon>
        <taxon>Rothia</taxon>
    </lineage>
</organism>
<gene>
    <name evidence="1" type="ORF">IDM49_05610</name>
</gene>
<keyword evidence="2" id="KW-1185">Reference proteome</keyword>
<dbReference type="Proteomes" id="UP000516404">
    <property type="component" value="Chromosome"/>
</dbReference>
<dbReference type="EMBL" id="CP061539">
    <property type="protein sequence ID" value="QNV38717.1"/>
    <property type="molecule type" value="Genomic_DNA"/>
</dbReference>
<protein>
    <submittedName>
        <fullName evidence="1">Uncharacterized protein</fullName>
    </submittedName>
</protein>
<dbReference type="AlphaFoldDB" id="A0A7H2BGC1"/>
<name>A0A7H2BGC1_9MICC</name>
<sequence>MVSVGFGMGPDQNGTSTQPENIQVITAAEYANPGILAGVEVSTGTDMRYKVAAGAVIIALDKTHYVKCAVDDQYTAPVTAPATGTRTDIIYVKQNLPAANGNNAVVVGVGATVPVNAQEIARYTVSAGATASNQFTRTGNTIYARPIGGMLGLLGDAVDMDTSEHTNELLTRGSVSIYVPTDRYCELSLASCVSTSDTNGNVFDETGSVVYKFYQDGALIASWERPYSRYWDIKQYVRGVTMQAGRHTFSYTVQRRFAPSGASGKWKVRYGYTEKFPGDYFAITDRGVWKG</sequence>
<proteinExistence type="predicted"/>
<evidence type="ECO:0000313" key="2">
    <source>
        <dbReference type="Proteomes" id="UP000516404"/>
    </source>
</evidence>
<accession>A0A7H2BGC1</accession>
<reference evidence="1 2" key="1">
    <citation type="submission" date="2020-09" db="EMBL/GenBank/DDBJ databases">
        <title>Investigation of environmental microbes.</title>
        <authorList>
            <person name="Ou Y."/>
            <person name="Kang Q."/>
        </authorList>
    </citation>
    <scope>NUCLEOTIDE SEQUENCE [LARGE SCALE GENOMIC DNA]</scope>
    <source>
        <strain evidence="1 2">KJZ-14</strain>
    </source>
</reference>